<organism evidence="2 3">
    <name type="scientific">Actinocorallia herbida</name>
    <dbReference type="NCBI Taxonomy" id="58109"/>
    <lineage>
        <taxon>Bacteria</taxon>
        <taxon>Bacillati</taxon>
        <taxon>Actinomycetota</taxon>
        <taxon>Actinomycetes</taxon>
        <taxon>Streptosporangiales</taxon>
        <taxon>Thermomonosporaceae</taxon>
        <taxon>Actinocorallia</taxon>
    </lineage>
</organism>
<dbReference type="RefSeq" id="WP_123665207.1">
    <property type="nucleotide sequence ID" value="NZ_RJKE01000001.1"/>
</dbReference>
<comment type="caution">
    <text evidence="2">The sequence shown here is derived from an EMBL/GenBank/DDBJ whole genome shotgun (WGS) entry which is preliminary data.</text>
</comment>
<evidence type="ECO:0000313" key="3">
    <source>
        <dbReference type="Proteomes" id="UP000272400"/>
    </source>
</evidence>
<dbReference type="EMBL" id="RJKE01000001">
    <property type="protein sequence ID" value="ROO85737.1"/>
    <property type="molecule type" value="Genomic_DNA"/>
</dbReference>
<dbReference type="Proteomes" id="UP000272400">
    <property type="component" value="Unassembled WGS sequence"/>
</dbReference>
<keyword evidence="1" id="KW-0472">Membrane</keyword>
<reference evidence="2 3" key="1">
    <citation type="submission" date="2018-11" db="EMBL/GenBank/DDBJ databases">
        <title>Sequencing the genomes of 1000 actinobacteria strains.</title>
        <authorList>
            <person name="Klenk H.-P."/>
        </authorList>
    </citation>
    <scope>NUCLEOTIDE SEQUENCE [LARGE SCALE GENOMIC DNA]</scope>
    <source>
        <strain evidence="2 3">DSM 44254</strain>
    </source>
</reference>
<accession>A0A3N1CWS4</accession>
<dbReference type="AlphaFoldDB" id="A0A3N1CWS4"/>
<gene>
    <name evidence="2" type="ORF">EDD29_3286</name>
</gene>
<keyword evidence="3" id="KW-1185">Reference proteome</keyword>
<keyword evidence="1" id="KW-0812">Transmembrane</keyword>
<feature type="transmembrane region" description="Helical" evidence="1">
    <location>
        <begin position="20"/>
        <end position="47"/>
    </location>
</feature>
<keyword evidence="1" id="KW-1133">Transmembrane helix</keyword>
<proteinExistence type="predicted"/>
<name>A0A3N1CWS4_9ACTN</name>
<evidence type="ECO:0000313" key="2">
    <source>
        <dbReference type="EMBL" id="ROO85737.1"/>
    </source>
</evidence>
<evidence type="ECO:0000256" key="1">
    <source>
        <dbReference type="SAM" id="Phobius"/>
    </source>
</evidence>
<protein>
    <submittedName>
        <fullName evidence="2">Uncharacterized protein</fullName>
    </submittedName>
</protein>
<sequence length="87" mass="9031">MSSCTQSSAHLPTFDKAPLIAGSALIGIGALICMGGAALAGAHVFAATRQWLHETDRPPTEMAKAQWAKTRAAAHAGATAWRENAMT</sequence>